<dbReference type="EMBL" id="JACVEW010000018">
    <property type="protein sequence ID" value="MBP0049429.1"/>
    <property type="molecule type" value="Genomic_DNA"/>
</dbReference>
<gene>
    <name evidence="5" type="ORF">H9C73_11835</name>
</gene>
<dbReference type="InterPro" id="IPR002545">
    <property type="entry name" value="CheW-lke_dom"/>
</dbReference>
<evidence type="ECO:0000256" key="3">
    <source>
        <dbReference type="ARBA" id="ARBA00022490"/>
    </source>
</evidence>
<keyword evidence="3" id="KW-0963">Cytoplasm</keyword>
<evidence type="ECO:0000256" key="2">
    <source>
        <dbReference type="ARBA" id="ARBA00021483"/>
    </source>
</evidence>
<comment type="subcellular location">
    <subcellularLocation>
        <location evidence="1">Cytoplasm</location>
    </subcellularLocation>
</comment>
<dbReference type="InterPro" id="IPR036061">
    <property type="entry name" value="CheW-like_dom_sf"/>
</dbReference>
<sequence length="168" mass="19003">MAYEQNTGEQLLSGEQYLSFMLDDEEYAVDILRVQEVRGWTPVTRLPASPEYIKGVLNLRGAIVPVIDLRERFGFEPRPYGPTTVVVVVKALQEDEERIIGLVVDAVAETYHIQPEEIRPAPRLETSIRPDFIAGLATLNERMIVMLDLDHLLSADELALEQLTPEDE</sequence>
<evidence type="ECO:0000259" key="4">
    <source>
        <dbReference type="PROSITE" id="PS50851"/>
    </source>
</evidence>
<reference evidence="5 6" key="1">
    <citation type="submission" date="2020-09" db="EMBL/GenBank/DDBJ databases">
        <authorList>
            <person name="Tanuku N.R.S."/>
        </authorList>
    </citation>
    <scope>NUCLEOTIDE SEQUENCE [LARGE SCALE GENOMIC DNA]</scope>
    <source>
        <strain evidence="5 6">AK62</strain>
    </source>
</reference>
<name>A0ABS3ZCK3_9GAMM</name>
<evidence type="ECO:0000256" key="1">
    <source>
        <dbReference type="ARBA" id="ARBA00004496"/>
    </source>
</evidence>
<dbReference type="PANTHER" id="PTHR22617">
    <property type="entry name" value="CHEMOTAXIS SENSOR HISTIDINE KINASE-RELATED"/>
    <property type="match status" value="1"/>
</dbReference>
<dbReference type="CDD" id="cd00732">
    <property type="entry name" value="CheW"/>
    <property type="match status" value="1"/>
</dbReference>
<dbReference type="Proteomes" id="UP000810171">
    <property type="component" value="Unassembled WGS sequence"/>
</dbReference>
<protein>
    <recommendedName>
        <fullName evidence="2">Chemotaxis protein CheW</fullName>
    </recommendedName>
</protein>
<dbReference type="PANTHER" id="PTHR22617:SF45">
    <property type="entry name" value="CHEMOTAXIS PROTEIN CHEW"/>
    <property type="match status" value="1"/>
</dbReference>
<feature type="domain" description="CheW-like" evidence="4">
    <location>
        <begin position="14"/>
        <end position="158"/>
    </location>
</feature>
<accession>A0ABS3ZCK3</accession>
<proteinExistence type="predicted"/>
<dbReference type="Gene3D" id="2.40.50.180">
    <property type="entry name" value="CheA-289, Domain 4"/>
    <property type="match status" value="1"/>
</dbReference>
<organism evidence="5 6">
    <name type="scientific">Marinobacterium alkalitolerans</name>
    <dbReference type="NCBI Taxonomy" id="1542925"/>
    <lineage>
        <taxon>Bacteria</taxon>
        <taxon>Pseudomonadati</taxon>
        <taxon>Pseudomonadota</taxon>
        <taxon>Gammaproteobacteria</taxon>
        <taxon>Oceanospirillales</taxon>
        <taxon>Oceanospirillaceae</taxon>
        <taxon>Marinobacterium</taxon>
    </lineage>
</organism>
<keyword evidence="6" id="KW-1185">Reference proteome</keyword>
<dbReference type="RefSeq" id="WP_209288039.1">
    <property type="nucleotide sequence ID" value="NZ_JACVEW010000018.1"/>
</dbReference>
<evidence type="ECO:0000313" key="5">
    <source>
        <dbReference type="EMBL" id="MBP0049429.1"/>
    </source>
</evidence>
<comment type="caution">
    <text evidence="5">The sequence shown here is derived from an EMBL/GenBank/DDBJ whole genome shotgun (WGS) entry which is preliminary data.</text>
</comment>
<dbReference type="Gene3D" id="2.30.30.40">
    <property type="entry name" value="SH3 Domains"/>
    <property type="match status" value="1"/>
</dbReference>
<dbReference type="SMART" id="SM00260">
    <property type="entry name" value="CheW"/>
    <property type="match status" value="1"/>
</dbReference>
<dbReference type="SUPFAM" id="SSF50341">
    <property type="entry name" value="CheW-like"/>
    <property type="match status" value="1"/>
</dbReference>
<dbReference type="PROSITE" id="PS50851">
    <property type="entry name" value="CHEW"/>
    <property type="match status" value="1"/>
</dbReference>
<evidence type="ECO:0000313" key="6">
    <source>
        <dbReference type="Proteomes" id="UP000810171"/>
    </source>
</evidence>
<dbReference type="InterPro" id="IPR039315">
    <property type="entry name" value="CheW"/>
</dbReference>
<dbReference type="Pfam" id="PF01584">
    <property type="entry name" value="CheW"/>
    <property type="match status" value="1"/>
</dbReference>